<dbReference type="CDD" id="cd14014">
    <property type="entry name" value="STKc_PknB_like"/>
    <property type="match status" value="1"/>
</dbReference>
<keyword evidence="9" id="KW-1185">Reference proteome</keyword>
<dbReference type="RefSeq" id="WP_223103474.1">
    <property type="nucleotide sequence ID" value="NZ_CP061913.1"/>
</dbReference>
<dbReference type="PROSITE" id="PS50011">
    <property type="entry name" value="PROTEIN_KINASE_DOM"/>
    <property type="match status" value="1"/>
</dbReference>
<evidence type="ECO:0000256" key="1">
    <source>
        <dbReference type="ARBA" id="ARBA00022679"/>
    </source>
</evidence>
<dbReference type="EMBL" id="JBHMCA010000065">
    <property type="protein sequence ID" value="MFB9449259.1"/>
    <property type="molecule type" value="Genomic_DNA"/>
</dbReference>
<dbReference type="InterPro" id="IPR017441">
    <property type="entry name" value="Protein_kinase_ATP_BS"/>
</dbReference>
<keyword evidence="3 8" id="KW-0418">Kinase</keyword>
<dbReference type="PROSITE" id="PS00108">
    <property type="entry name" value="PROTEIN_KINASE_ST"/>
    <property type="match status" value="1"/>
</dbReference>
<reference evidence="8 9" key="1">
    <citation type="submission" date="2024-09" db="EMBL/GenBank/DDBJ databases">
        <authorList>
            <person name="Sun Q."/>
            <person name="Mori K."/>
        </authorList>
    </citation>
    <scope>NUCLEOTIDE SEQUENCE [LARGE SCALE GENOMIC DNA]</scope>
    <source>
        <strain evidence="8 9">JCM 3307</strain>
    </source>
</reference>
<gene>
    <name evidence="8" type="ORF">ACFFTR_39800</name>
</gene>
<keyword evidence="2 5" id="KW-0547">Nucleotide-binding</keyword>
<keyword evidence="4 5" id="KW-0067">ATP-binding</keyword>
<evidence type="ECO:0000256" key="4">
    <source>
        <dbReference type="ARBA" id="ARBA00022840"/>
    </source>
</evidence>
<comment type="caution">
    <text evidence="8">The sequence shown here is derived from an EMBL/GenBank/DDBJ whole genome shotgun (WGS) entry which is preliminary data.</text>
</comment>
<dbReference type="Gene3D" id="3.30.200.20">
    <property type="entry name" value="Phosphorylase Kinase, domain 1"/>
    <property type="match status" value="1"/>
</dbReference>
<accession>A0ABV5MK99</accession>
<keyword evidence="6" id="KW-0472">Membrane</keyword>
<dbReference type="Gene3D" id="1.10.510.10">
    <property type="entry name" value="Transferase(Phosphotransferase) domain 1"/>
    <property type="match status" value="1"/>
</dbReference>
<evidence type="ECO:0000256" key="5">
    <source>
        <dbReference type="PROSITE-ProRule" id="PRU10141"/>
    </source>
</evidence>
<protein>
    <submittedName>
        <fullName evidence="8">Protein kinase</fullName>
    </submittedName>
</protein>
<evidence type="ECO:0000256" key="6">
    <source>
        <dbReference type="SAM" id="Phobius"/>
    </source>
</evidence>
<dbReference type="GO" id="GO:0016301">
    <property type="term" value="F:kinase activity"/>
    <property type="evidence" value="ECO:0007669"/>
    <property type="project" value="UniProtKB-KW"/>
</dbReference>
<sequence length="475" mass="48264">MRAEDSADVRVLGGRYHLDEVLGVGGMSVVWRARDEVLGRDVAVKVLSGRYATDPLARQRIRVEARAAAGLAHPNVAHVYDFGETGRDRQPTPYIIMELVPGPTLGDRVAAGPISAAEALRICAEVAAGLAAAHARGLVHRDVKPANVILAPTGAKVVDFGIAAAAEPASELTPDGAVLGTPAYLAPERITDNAVTPASDVYALGVLLFKLFTGGLPWAANSPADLIRAHLHVAPDPLPARDGVPAGVARLASRCLAKSPGERPTAHELATGLAAAAGVRVAVPTAPARSAARRIGLVAAGLAVVAAGAVVVWVTAAAPGRPQQADADNIVPSPFAAEARATSMSAPPAPTSRTTAGRVAVVTSPASTGAAPATTGGAVADAVVAAPPPPNSTTAEPAANMTFTSEGGSVRATCTADGLAELMSWAPRESFRLGQVDAGPARKAGAVFTNGDQRFRMIVTCRAGTPEVNITNQTK</sequence>
<dbReference type="PANTHER" id="PTHR43289">
    <property type="entry name" value="MITOGEN-ACTIVATED PROTEIN KINASE KINASE KINASE 20-RELATED"/>
    <property type="match status" value="1"/>
</dbReference>
<keyword evidence="6" id="KW-1133">Transmembrane helix</keyword>
<keyword evidence="1" id="KW-0808">Transferase</keyword>
<feature type="binding site" evidence="5">
    <location>
        <position position="45"/>
    </location>
    <ligand>
        <name>ATP</name>
        <dbReference type="ChEBI" id="CHEBI:30616"/>
    </ligand>
</feature>
<name>A0ABV5MK99_9ACTN</name>
<dbReference type="Proteomes" id="UP001589608">
    <property type="component" value="Unassembled WGS sequence"/>
</dbReference>
<evidence type="ECO:0000313" key="9">
    <source>
        <dbReference type="Proteomes" id="UP001589608"/>
    </source>
</evidence>
<dbReference type="Pfam" id="PF00069">
    <property type="entry name" value="Pkinase"/>
    <property type="match status" value="1"/>
</dbReference>
<dbReference type="InterPro" id="IPR008271">
    <property type="entry name" value="Ser/Thr_kinase_AS"/>
</dbReference>
<feature type="domain" description="Protein kinase" evidence="7">
    <location>
        <begin position="16"/>
        <end position="276"/>
    </location>
</feature>
<dbReference type="SMART" id="SM00220">
    <property type="entry name" value="S_TKc"/>
    <property type="match status" value="1"/>
</dbReference>
<organism evidence="8 9">
    <name type="scientific">Dactylosporangium vinaceum</name>
    <dbReference type="NCBI Taxonomy" id="53362"/>
    <lineage>
        <taxon>Bacteria</taxon>
        <taxon>Bacillati</taxon>
        <taxon>Actinomycetota</taxon>
        <taxon>Actinomycetes</taxon>
        <taxon>Micromonosporales</taxon>
        <taxon>Micromonosporaceae</taxon>
        <taxon>Dactylosporangium</taxon>
    </lineage>
</organism>
<evidence type="ECO:0000313" key="8">
    <source>
        <dbReference type="EMBL" id="MFB9449259.1"/>
    </source>
</evidence>
<dbReference type="InterPro" id="IPR000719">
    <property type="entry name" value="Prot_kinase_dom"/>
</dbReference>
<evidence type="ECO:0000256" key="3">
    <source>
        <dbReference type="ARBA" id="ARBA00022777"/>
    </source>
</evidence>
<dbReference type="PROSITE" id="PS00107">
    <property type="entry name" value="PROTEIN_KINASE_ATP"/>
    <property type="match status" value="1"/>
</dbReference>
<evidence type="ECO:0000256" key="2">
    <source>
        <dbReference type="ARBA" id="ARBA00022741"/>
    </source>
</evidence>
<proteinExistence type="predicted"/>
<dbReference type="SUPFAM" id="SSF56112">
    <property type="entry name" value="Protein kinase-like (PK-like)"/>
    <property type="match status" value="1"/>
</dbReference>
<evidence type="ECO:0000259" key="7">
    <source>
        <dbReference type="PROSITE" id="PS50011"/>
    </source>
</evidence>
<dbReference type="InterPro" id="IPR011009">
    <property type="entry name" value="Kinase-like_dom_sf"/>
</dbReference>
<dbReference type="PANTHER" id="PTHR43289:SF34">
    <property type="entry name" value="SERINE_THREONINE-PROTEIN KINASE YBDM-RELATED"/>
    <property type="match status" value="1"/>
</dbReference>
<feature type="transmembrane region" description="Helical" evidence="6">
    <location>
        <begin position="295"/>
        <end position="316"/>
    </location>
</feature>
<keyword evidence="6" id="KW-0812">Transmembrane</keyword>